<organism evidence="8 9">
    <name type="scientific">Undibacterium oligocarboniphilum</name>
    <dbReference type="NCBI Taxonomy" id="666702"/>
    <lineage>
        <taxon>Bacteria</taxon>
        <taxon>Pseudomonadati</taxon>
        <taxon>Pseudomonadota</taxon>
        <taxon>Betaproteobacteria</taxon>
        <taxon>Burkholderiales</taxon>
        <taxon>Oxalobacteraceae</taxon>
        <taxon>Undibacterium</taxon>
    </lineage>
</organism>
<dbReference type="CDD" id="cd00959">
    <property type="entry name" value="DeoC"/>
    <property type="match status" value="1"/>
</dbReference>
<comment type="pathway">
    <text evidence="1">Carbohydrate degradation; 2-deoxy-D-ribose 1-phosphate degradation; D-glyceraldehyde 3-phosphate and acetaldehyde from 2-deoxy-alpha-D-ribose 1-phosphate: step 2/2.</text>
</comment>
<evidence type="ECO:0000256" key="7">
    <source>
        <dbReference type="NCBIfam" id="TIGR00126"/>
    </source>
</evidence>
<proteinExistence type="inferred from homology"/>
<gene>
    <name evidence="8" type="primary">deoC</name>
    <name evidence="8" type="ORF">HV832_07225</name>
</gene>
<evidence type="ECO:0000256" key="1">
    <source>
        <dbReference type="ARBA" id="ARBA00004816"/>
    </source>
</evidence>
<evidence type="ECO:0000313" key="9">
    <source>
        <dbReference type="Proteomes" id="UP000588051"/>
    </source>
</evidence>
<comment type="caution">
    <text evidence="8">The sequence shown here is derived from an EMBL/GenBank/DDBJ whole genome shotgun (WGS) entry which is preliminary data.</text>
</comment>
<evidence type="ECO:0000256" key="5">
    <source>
        <dbReference type="ARBA" id="ARBA00023270"/>
    </source>
</evidence>
<dbReference type="Proteomes" id="UP000588051">
    <property type="component" value="Unassembled WGS sequence"/>
</dbReference>
<evidence type="ECO:0000256" key="2">
    <source>
        <dbReference type="ARBA" id="ARBA00009473"/>
    </source>
</evidence>
<keyword evidence="5" id="KW-0704">Schiff base</keyword>
<dbReference type="PANTHER" id="PTHR10889:SF3">
    <property type="entry name" value="DEOXYRIBOSE-PHOSPHATE ALDOLASE"/>
    <property type="match status" value="1"/>
</dbReference>
<evidence type="ECO:0000256" key="6">
    <source>
        <dbReference type="ARBA" id="ARBA00048791"/>
    </source>
</evidence>
<comment type="similarity">
    <text evidence="2">Belongs to the DeoC/FbaB aldolase family. DeoC type 2 subfamily.</text>
</comment>
<dbReference type="InterPro" id="IPR002915">
    <property type="entry name" value="DeoC/FbaB/LacD_aldolase"/>
</dbReference>
<accession>A0A850QDG8</accession>
<dbReference type="EC" id="4.1.2.4" evidence="3 7"/>
<dbReference type="NCBIfam" id="TIGR00126">
    <property type="entry name" value="deoC"/>
    <property type="match status" value="1"/>
</dbReference>
<keyword evidence="4 8" id="KW-0456">Lyase</keyword>
<dbReference type="PANTHER" id="PTHR10889">
    <property type="entry name" value="DEOXYRIBOSE-PHOSPHATE ALDOLASE"/>
    <property type="match status" value="1"/>
</dbReference>
<reference evidence="8 9" key="1">
    <citation type="submission" date="2020-06" db="EMBL/GenBank/DDBJ databases">
        <authorList>
            <person name="Qiu C."/>
            <person name="Liu Z."/>
        </authorList>
    </citation>
    <scope>NUCLEOTIDE SEQUENCE [LARGE SCALE GENOMIC DNA]</scope>
    <source>
        <strain evidence="8 9">EM 1</strain>
    </source>
</reference>
<dbReference type="EMBL" id="JABXYJ010000003">
    <property type="protein sequence ID" value="NVO77621.1"/>
    <property type="molecule type" value="Genomic_DNA"/>
</dbReference>
<dbReference type="GO" id="GO:0005737">
    <property type="term" value="C:cytoplasm"/>
    <property type="evidence" value="ECO:0007669"/>
    <property type="project" value="InterPro"/>
</dbReference>
<dbReference type="Gene3D" id="3.20.20.70">
    <property type="entry name" value="Aldolase class I"/>
    <property type="match status" value="1"/>
</dbReference>
<dbReference type="InterPro" id="IPR013785">
    <property type="entry name" value="Aldolase_TIM"/>
</dbReference>
<protein>
    <recommendedName>
        <fullName evidence="3 7">Deoxyribose-phosphate aldolase</fullName>
        <ecNumber evidence="3 7">4.1.2.4</ecNumber>
    </recommendedName>
</protein>
<evidence type="ECO:0000256" key="3">
    <source>
        <dbReference type="ARBA" id="ARBA00012515"/>
    </source>
</evidence>
<dbReference type="AlphaFoldDB" id="A0A850QDG8"/>
<dbReference type="PIRSF" id="PIRSF001357">
    <property type="entry name" value="DeoC"/>
    <property type="match status" value="1"/>
</dbReference>
<dbReference type="GO" id="GO:0016052">
    <property type="term" value="P:carbohydrate catabolic process"/>
    <property type="evidence" value="ECO:0007669"/>
    <property type="project" value="TreeGrafter"/>
</dbReference>
<dbReference type="GO" id="GO:0004139">
    <property type="term" value="F:deoxyribose-phosphate aldolase activity"/>
    <property type="evidence" value="ECO:0007669"/>
    <property type="project" value="UniProtKB-UniRule"/>
</dbReference>
<dbReference type="SUPFAM" id="SSF51569">
    <property type="entry name" value="Aldolase"/>
    <property type="match status" value="1"/>
</dbReference>
<keyword evidence="9" id="KW-1185">Reference proteome</keyword>
<name>A0A850QDG8_9BURK</name>
<sequence length="255" mass="27003">MNDRRALAGRVVSLIDLTSLNEDDTPERIVNLCGQVQTGQMYVAALCIYSRFIGLARKQLSHEHADAVRIATVCNFPDGIHEVAAVIAETQTAVMHGADEVDVVFPYRALMAGDALTGERLVRACKQVCGDRVLKVILETGVLQSPALIRQASEIAIQAGADFIKTSTGKVTVNATAAAAEIMLQVIAEQGGQCGFKAAGGIRTLEDAAVYLALTDRIMGPSWVTPSHVRFGASGLLADVSAALADTHHTPSSSY</sequence>
<dbReference type="InterPro" id="IPR011343">
    <property type="entry name" value="DeoC"/>
</dbReference>
<evidence type="ECO:0000313" key="8">
    <source>
        <dbReference type="EMBL" id="NVO77621.1"/>
    </source>
</evidence>
<dbReference type="GO" id="GO:0009264">
    <property type="term" value="P:deoxyribonucleotide catabolic process"/>
    <property type="evidence" value="ECO:0007669"/>
    <property type="project" value="UniProtKB-UniRule"/>
</dbReference>
<dbReference type="SMART" id="SM01133">
    <property type="entry name" value="DeoC"/>
    <property type="match status" value="1"/>
</dbReference>
<evidence type="ECO:0000256" key="4">
    <source>
        <dbReference type="ARBA" id="ARBA00023239"/>
    </source>
</evidence>
<dbReference type="Pfam" id="PF01791">
    <property type="entry name" value="DeoC"/>
    <property type="match status" value="1"/>
</dbReference>
<comment type="catalytic activity">
    <reaction evidence="6">
        <text>2-deoxy-D-ribose 5-phosphate = D-glyceraldehyde 3-phosphate + acetaldehyde</text>
        <dbReference type="Rhea" id="RHEA:12821"/>
        <dbReference type="ChEBI" id="CHEBI:15343"/>
        <dbReference type="ChEBI" id="CHEBI:59776"/>
        <dbReference type="ChEBI" id="CHEBI:62877"/>
        <dbReference type="EC" id="4.1.2.4"/>
    </reaction>
</comment>